<organism evidence="6 7">
    <name type="scientific">Saccharothrix coeruleofusca</name>
    <dbReference type="NCBI Taxonomy" id="33919"/>
    <lineage>
        <taxon>Bacteria</taxon>
        <taxon>Bacillati</taxon>
        <taxon>Actinomycetota</taxon>
        <taxon>Actinomycetes</taxon>
        <taxon>Pseudonocardiales</taxon>
        <taxon>Pseudonocardiaceae</taxon>
        <taxon>Saccharothrix</taxon>
    </lineage>
</organism>
<dbReference type="EMBL" id="BMRG01000003">
    <property type="protein sequence ID" value="GGP48197.1"/>
    <property type="molecule type" value="Genomic_DNA"/>
</dbReference>
<dbReference type="AlphaFoldDB" id="A0A918EC88"/>
<dbReference type="InterPro" id="IPR018114">
    <property type="entry name" value="TRYPSIN_HIS"/>
</dbReference>
<dbReference type="Gene3D" id="2.40.10.10">
    <property type="entry name" value="Trypsin-like serine proteases"/>
    <property type="match status" value="1"/>
</dbReference>
<keyword evidence="3" id="KW-0720">Serine protease</keyword>
<feature type="domain" description="Peptidase S1" evidence="5">
    <location>
        <begin position="25"/>
        <end position="244"/>
    </location>
</feature>
<dbReference type="Pfam" id="PF00089">
    <property type="entry name" value="Trypsin"/>
    <property type="match status" value="1"/>
</dbReference>
<dbReference type="PROSITE" id="PS50240">
    <property type="entry name" value="TRYPSIN_DOM"/>
    <property type="match status" value="1"/>
</dbReference>
<dbReference type="PRINTS" id="PR00722">
    <property type="entry name" value="CHYMOTRYPSIN"/>
</dbReference>
<dbReference type="FunFam" id="2.40.10.10:FF:000002">
    <property type="entry name" value="Transmembrane protease serine"/>
    <property type="match status" value="1"/>
</dbReference>
<evidence type="ECO:0000256" key="3">
    <source>
        <dbReference type="RuleBase" id="RU363034"/>
    </source>
</evidence>
<reference evidence="6" key="1">
    <citation type="journal article" date="2014" name="Int. J. Syst. Evol. Microbiol.">
        <title>Complete genome sequence of Corynebacterium casei LMG S-19264T (=DSM 44701T), isolated from a smear-ripened cheese.</title>
        <authorList>
            <consortium name="US DOE Joint Genome Institute (JGI-PGF)"/>
            <person name="Walter F."/>
            <person name="Albersmeier A."/>
            <person name="Kalinowski J."/>
            <person name="Ruckert C."/>
        </authorList>
    </citation>
    <scope>NUCLEOTIDE SEQUENCE</scope>
    <source>
        <strain evidence="6">JCM 3313</strain>
    </source>
</reference>
<evidence type="ECO:0000313" key="7">
    <source>
        <dbReference type="Proteomes" id="UP000639606"/>
    </source>
</evidence>
<name>A0A918EC88_9PSEU</name>
<proteinExistence type="inferred from homology"/>
<dbReference type="InterPro" id="IPR001254">
    <property type="entry name" value="Trypsin_dom"/>
</dbReference>
<dbReference type="PROSITE" id="PS00135">
    <property type="entry name" value="TRYPSIN_SER"/>
    <property type="match status" value="1"/>
</dbReference>
<comment type="similarity">
    <text evidence="1">Belongs to the peptidase S1 family.</text>
</comment>
<reference evidence="6" key="2">
    <citation type="submission" date="2020-09" db="EMBL/GenBank/DDBJ databases">
        <authorList>
            <person name="Sun Q."/>
            <person name="Ohkuma M."/>
        </authorList>
    </citation>
    <scope>NUCLEOTIDE SEQUENCE</scope>
    <source>
        <strain evidence="6">JCM 3313</strain>
    </source>
</reference>
<evidence type="ECO:0000256" key="1">
    <source>
        <dbReference type="ARBA" id="ARBA00007664"/>
    </source>
</evidence>
<dbReference type="PANTHER" id="PTHR24276:SF98">
    <property type="entry name" value="FI18310P1-RELATED"/>
    <property type="match status" value="1"/>
</dbReference>
<keyword evidence="2" id="KW-1015">Disulfide bond</keyword>
<feature type="signal peptide" evidence="4">
    <location>
        <begin position="1"/>
        <end position="20"/>
    </location>
</feature>
<dbReference type="RefSeq" id="WP_189222926.1">
    <property type="nucleotide sequence ID" value="NZ_BMRG01000003.1"/>
</dbReference>
<keyword evidence="7" id="KW-1185">Reference proteome</keyword>
<dbReference type="InterPro" id="IPR033116">
    <property type="entry name" value="TRYPSIN_SER"/>
</dbReference>
<evidence type="ECO:0000259" key="5">
    <source>
        <dbReference type="PROSITE" id="PS50240"/>
    </source>
</evidence>
<sequence>MRLVALVLVLFALGGGTAAADDPRIVGGQRVSIGDHPWVVYLADPSGYQFCGGTIVAPRKVLTAGHCAAGLTARATRVVAGREDKQSRRGVVVAVTDIWVHPRYITADRGDDLAVLTLAEALPYQPLPLADRDYPAGTRATILGWGRTGEQGAPSRYLLGASVPLVSDENCAKAYPQYDERSMVCAGYERGGVDTCQGDSGGPLVVGGALVGVTSWGEGCARAGKPGVYTLVRAYLGELAEQIGARSPALR</sequence>
<protein>
    <submittedName>
        <fullName evidence="6">Serine protease</fullName>
    </submittedName>
</protein>
<dbReference type="InterPro" id="IPR009003">
    <property type="entry name" value="Peptidase_S1_PA"/>
</dbReference>
<dbReference type="PANTHER" id="PTHR24276">
    <property type="entry name" value="POLYSERASE-RELATED"/>
    <property type="match status" value="1"/>
</dbReference>
<dbReference type="PROSITE" id="PS00134">
    <property type="entry name" value="TRYPSIN_HIS"/>
    <property type="match status" value="1"/>
</dbReference>
<keyword evidence="4" id="KW-0732">Signal</keyword>
<dbReference type="InterPro" id="IPR050430">
    <property type="entry name" value="Peptidase_S1"/>
</dbReference>
<keyword evidence="3" id="KW-0378">Hydrolase</keyword>
<evidence type="ECO:0000256" key="2">
    <source>
        <dbReference type="ARBA" id="ARBA00023157"/>
    </source>
</evidence>
<evidence type="ECO:0000256" key="4">
    <source>
        <dbReference type="SAM" id="SignalP"/>
    </source>
</evidence>
<keyword evidence="3 6" id="KW-0645">Protease</keyword>
<evidence type="ECO:0000313" key="6">
    <source>
        <dbReference type="EMBL" id="GGP48197.1"/>
    </source>
</evidence>
<feature type="chain" id="PRO_5036781436" evidence="4">
    <location>
        <begin position="21"/>
        <end position="251"/>
    </location>
</feature>
<dbReference type="SMART" id="SM00020">
    <property type="entry name" value="Tryp_SPc"/>
    <property type="match status" value="1"/>
</dbReference>
<gene>
    <name evidence="6" type="ORF">GCM10010185_20160</name>
</gene>
<dbReference type="Proteomes" id="UP000639606">
    <property type="component" value="Unassembled WGS sequence"/>
</dbReference>
<dbReference type="InterPro" id="IPR001314">
    <property type="entry name" value="Peptidase_S1A"/>
</dbReference>
<accession>A0A918EC88</accession>
<dbReference type="InterPro" id="IPR043504">
    <property type="entry name" value="Peptidase_S1_PA_chymotrypsin"/>
</dbReference>
<dbReference type="CDD" id="cd00190">
    <property type="entry name" value="Tryp_SPc"/>
    <property type="match status" value="1"/>
</dbReference>
<dbReference type="FunFam" id="2.40.10.10:FF:000068">
    <property type="entry name" value="transmembrane protease serine 2"/>
    <property type="match status" value="1"/>
</dbReference>
<dbReference type="SUPFAM" id="SSF50494">
    <property type="entry name" value="Trypsin-like serine proteases"/>
    <property type="match status" value="1"/>
</dbReference>
<dbReference type="GO" id="GO:0006508">
    <property type="term" value="P:proteolysis"/>
    <property type="evidence" value="ECO:0007669"/>
    <property type="project" value="UniProtKB-KW"/>
</dbReference>
<comment type="caution">
    <text evidence="6">The sequence shown here is derived from an EMBL/GenBank/DDBJ whole genome shotgun (WGS) entry which is preliminary data.</text>
</comment>
<dbReference type="GO" id="GO:0004252">
    <property type="term" value="F:serine-type endopeptidase activity"/>
    <property type="evidence" value="ECO:0007669"/>
    <property type="project" value="InterPro"/>
</dbReference>